<dbReference type="InterPro" id="IPR000182">
    <property type="entry name" value="GNAT_dom"/>
</dbReference>
<dbReference type="Pfam" id="PF00583">
    <property type="entry name" value="Acetyltransf_1"/>
    <property type="match status" value="1"/>
</dbReference>
<dbReference type="Proteomes" id="UP001161389">
    <property type="component" value="Unassembled WGS sequence"/>
</dbReference>
<name>A0AA37SAK5_9GAMM</name>
<dbReference type="GO" id="GO:0016747">
    <property type="term" value="F:acyltransferase activity, transferring groups other than amino-acyl groups"/>
    <property type="evidence" value="ECO:0007669"/>
    <property type="project" value="InterPro"/>
</dbReference>
<reference evidence="2" key="1">
    <citation type="journal article" date="2014" name="Int. J. Syst. Evol. Microbiol.">
        <title>Complete genome sequence of Corynebacterium casei LMG S-19264T (=DSM 44701T), isolated from a smear-ripened cheese.</title>
        <authorList>
            <consortium name="US DOE Joint Genome Institute (JGI-PGF)"/>
            <person name="Walter F."/>
            <person name="Albersmeier A."/>
            <person name="Kalinowski J."/>
            <person name="Ruckert C."/>
        </authorList>
    </citation>
    <scope>NUCLEOTIDE SEQUENCE</scope>
    <source>
        <strain evidence="2">NBRC 110071</strain>
    </source>
</reference>
<protein>
    <recommendedName>
        <fullName evidence="1">N-acetyltransferase domain-containing protein</fullName>
    </recommendedName>
</protein>
<proteinExistence type="predicted"/>
<dbReference type="RefSeq" id="WP_284381584.1">
    <property type="nucleotide sequence ID" value="NZ_BSNM01000014.1"/>
</dbReference>
<evidence type="ECO:0000313" key="3">
    <source>
        <dbReference type="Proteomes" id="UP001161389"/>
    </source>
</evidence>
<sequence length="209" mass="24103">MGDKFDKNDLRFVKADKDATGDLKSLLLHVYEDEPTFRYLFNANKPAYSQRVRATIREAVHSYFDDDHTVMCLYHKHQLIGCVFIGTSDEELNVTHNPIWYAKMVLTAGFDATDRYIKYQQTLVTSMPEHPCIVLPLMGVHPKFRDHGCGHYLMEATLEYCQKYYDKPGIGVEVANPEYVKFCEGFGFQVMNQINLGETSTTVLYKSFK</sequence>
<reference evidence="2" key="2">
    <citation type="submission" date="2023-01" db="EMBL/GenBank/DDBJ databases">
        <title>Draft genome sequence of Litoribrevibacter albus strain NBRC 110071.</title>
        <authorList>
            <person name="Sun Q."/>
            <person name="Mori K."/>
        </authorList>
    </citation>
    <scope>NUCLEOTIDE SEQUENCE</scope>
    <source>
        <strain evidence="2">NBRC 110071</strain>
    </source>
</reference>
<keyword evidence="3" id="KW-1185">Reference proteome</keyword>
<organism evidence="2 3">
    <name type="scientific">Litoribrevibacter albus</name>
    <dbReference type="NCBI Taxonomy" id="1473156"/>
    <lineage>
        <taxon>Bacteria</taxon>
        <taxon>Pseudomonadati</taxon>
        <taxon>Pseudomonadota</taxon>
        <taxon>Gammaproteobacteria</taxon>
        <taxon>Oceanospirillales</taxon>
        <taxon>Oceanospirillaceae</taxon>
        <taxon>Litoribrevibacter</taxon>
    </lineage>
</organism>
<dbReference type="EMBL" id="BSNM01000014">
    <property type="protein sequence ID" value="GLQ31839.1"/>
    <property type="molecule type" value="Genomic_DNA"/>
</dbReference>
<accession>A0AA37SAK5</accession>
<dbReference type="SUPFAM" id="SSF55729">
    <property type="entry name" value="Acyl-CoA N-acyltransferases (Nat)"/>
    <property type="match status" value="1"/>
</dbReference>
<dbReference type="Gene3D" id="3.40.630.30">
    <property type="match status" value="1"/>
</dbReference>
<feature type="domain" description="N-acetyltransferase" evidence="1">
    <location>
        <begin position="63"/>
        <end position="188"/>
    </location>
</feature>
<gene>
    <name evidence="2" type="ORF">GCM10007876_23180</name>
</gene>
<dbReference type="AlphaFoldDB" id="A0AA37SAK5"/>
<evidence type="ECO:0000259" key="1">
    <source>
        <dbReference type="Pfam" id="PF00583"/>
    </source>
</evidence>
<comment type="caution">
    <text evidence="2">The sequence shown here is derived from an EMBL/GenBank/DDBJ whole genome shotgun (WGS) entry which is preliminary data.</text>
</comment>
<dbReference type="InterPro" id="IPR016181">
    <property type="entry name" value="Acyl_CoA_acyltransferase"/>
</dbReference>
<evidence type="ECO:0000313" key="2">
    <source>
        <dbReference type="EMBL" id="GLQ31839.1"/>
    </source>
</evidence>